<proteinExistence type="inferred from homology"/>
<dbReference type="AlphaFoldDB" id="A0A1Y6K236"/>
<dbReference type="InterPro" id="IPR011542">
    <property type="entry name" value="SUF_FeS_clus_asmbl_SufD"/>
</dbReference>
<dbReference type="InterPro" id="IPR037284">
    <property type="entry name" value="SUF_FeS_clus_asmbl_SufBD_sf"/>
</dbReference>
<dbReference type="Pfam" id="PF19295">
    <property type="entry name" value="SufBD_N"/>
    <property type="match status" value="1"/>
</dbReference>
<dbReference type="KEGG" id="lzy:LZ3411_2381"/>
<sequence>MNAVESTETLNAALVAGATEHRDPDWLVAQRTAALAQIDQLRVPKFHRFTYRDWNLLDHRLLWQASDPALAADIAQATDHGQLIQVGQTTVAVNLPQALQAQGVILTDLFTALTQYPELTKPYLNQIIPATEDKLAAYHVAYLNSGIFLYVPQNLVIDQPIEAHIVQDSTQDGPQVSHVLIVADRGSQFAFTQHLTTQGTRANLANNVVEIVANDNSRIKFASVDELGRDTLTYFNRRALVKHNAEVDWAVGLMNLGDTLGQFDTDLVGEGAQTDTKVVAITSQAQREGINTRITNRGKHTVGNILQRGVLLGTSELVFNGIGDIIHGAAGANAEQENRLLMMTPGTHGDANPILLIDENDVIAGHAASVGQVDQQQLYYLMSRGIDRKTAERLVIRGFLSAVLSAIPSKNVQQQLIKTIERNLQNG</sequence>
<name>A0A1Y6K236_9LACO</name>
<dbReference type="PANTHER" id="PTHR30508:SF1">
    <property type="entry name" value="UPF0051 PROTEIN ABCI8, CHLOROPLASTIC-RELATED"/>
    <property type="match status" value="1"/>
</dbReference>
<dbReference type="Pfam" id="PF01458">
    <property type="entry name" value="SUFBD_core"/>
    <property type="match status" value="1"/>
</dbReference>
<dbReference type="InterPro" id="IPR000825">
    <property type="entry name" value="SUF_FeS_clus_asmbl_SufBD_core"/>
</dbReference>
<evidence type="ECO:0000313" key="5">
    <source>
        <dbReference type="Proteomes" id="UP000195412"/>
    </source>
</evidence>
<evidence type="ECO:0000259" key="2">
    <source>
        <dbReference type="Pfam" id="PF01458"/>
    </source>
</evidence>
<dbReference type="GO" id="GO:0016226">
    <property type="term" value="P:iron-sulfur cluster assembly"/>
    <property type="evidence" value="ECO:0007669"/>
    <property type="project" value="InterPro"/>
</dbReference>
<evidence type="ECO:0000259" key="3">
    <source>
        <dbReference type="Pfam" id="PF19295"/>
    </source>
</evidence>
<evidence type="ECO:0000256" key="1">
    <source>
        <dbReference type="ARBA" id="ARBA00043967"/>
    </source>
</evidence>
<protein>
    <submittedName>
        <fullName evidence="4">Iron-sulfur cluster assembly protein SufD</fullName>
    </submittedName>
</protein>
<dbReference type="SUPFAM" id="SSF101960">
    <property type="entry name" value="Stabilizer of iron transporter SufD"/>
    <property type="match status" value="1"/>
</dbReference>
<reference evidence="5" key="1">
    <citation type="submission" date="2017-05" db="EMBL/GenBank/DDBJ databases">
        <authorList>
            <person name="Papadimitriou K."/>
        </authorList>
    </citation>
    <scope>NUCLEOTIDE SEQUENCE [LARGE SCALE GENOMIC DNA]</scope>
    <source>
        <strain evidence="5">ACA-DC 3411</strain>
    </source>
</reference>
<dbReference type="Proteomes" id="UP000195412">
    <property type="component" value="Chromosome I"/>
</dbReference>
<dbReference type="EMBL" id="LT854705">
    <property type="protein sequence ID" value="SMS15431.1"/>
    <property type="molecule type" value="Genomic_DNA"/>
</dbReference>
<dbReference type="PANTHER" id="PTHR30508">
    <property type="entry name" value="FES CLUSTER ASSEMBLY PROTEIN SUF"/>
    <property type="match status" value="1"/>
</dbReference>
<organism evidence="4 5">
    <name type="scientific">Levilactobacillus zymae</name>
    <dbReference type="NCBI Taxonomy" id="267363"/>
    <lineage>
        <taxon>Bacteria</taxon>
        <taxon>Bacillati</taxon>
        <taxon>Bacillota</taxon>
        <taxon>Bacilli</taxon>
        <taxon>Lactobacillales</taxon>
        <taxon>Lactobacillaceae</taxon>
        <taxon>Levilactobacillus</taxon>
    </lineage>
</organism>
<dbReference type="NCBIfam" id="TIGR01981">
    <property type="entry name" value="sufD"/>
    <property type="match status" value="1"/>
</dbReference>
<dbReference type="InterPro" id="IPR055346">
    <property type="entry name" value="Fe-S_cluster_assembly_SufBD"/>
</dbReference>
<feature type="domain" description="SUF system FeS cluster assembly SufBD core" evidence="2">
    <location>
        <begin position="171"/>
        <end position="399"/>
    </location>
</feature>
<gene>
    <name evidence="4" type="ORF">LZ3411_2381</name>
</gene>
<accession>A0A1Y6K236</accession>
<dbReference type="InterPro" id="IPR045595">
    <property type="entry name" value="SufBD_N"/>
</dbReference>
<feature type="domain" description="SUF system FeS cluster assembly SufBD N-terminal" evidence="3">
    <location>
        <begin position="86"/>
        <end position="161"/>
    </location>
</feature>
<comment type="similarity">
    <text evidence="1">Belongs to the iron-sulfur cluster assembly SufBD family.</text>
</comment>
<evidence type="ECO:0000313" key="4">
    <source>
        <dbReference type="EMBL" id="SMS15431.1"/>
    </source>
</evidence>
<dbReference type="RefSeq" id="WP_087742666.1">
    <property type="nucleotide sequence ID" value="NZ_LT854705.1"/>
</dbReference>